<name>A0AAU8DVN8_9ACTN</name>
<dbReference type="AlphaFoldDB" id="A0AAU8DVN8"/>
<protein>
    <recommendedName>
        <fullName evidence="3">DMT family transporter</fullName>
    </recommendedName>
</protein>
<keyword evidence="1" id="KW-0472">Membrane</keyword>
<feature type="transmembrane region" description="Helical" evidence="1">
    <location>
        <begin position="128"/>
        <end position="147"/>
    </location>
</feature>
<dbReference type="RefSeq" id="WP_353651276.1">
    <property type="nucleotide sequence ID" value="NZ_CP159218.1"/>
</dbReference>
<evidence type="ECO:0008006" key="3">
    <source>
        <dbReference type="Google" id="ProtNLM"/>
    </source>
</evidence>
<sequence>MLIGYVLAVLGAIGSGAGSVLESLGVRKAGAYGGNRTDLGKVARQPIYWTGILVDIAGFFSAAVALHRLPLFLVQSVLAFSVGITALISRAMGISMPRPGWWALGFSAVGLVTLGLSAQPGPAEPLPAVWRVGLLFVALLVAVIVLFTPRIRVPSLRTVATAFGAGLGFAAVAISARTLPPVHELSDVLGEPAAWAIVVNGFVAMIAFARALQLGSATAVSAVLFTTNTVVPATIGFLVLDDRIREGFVAAAAIGFVLAVGGAVTVAHFSSNAEAPKPDPELVQDPS</sequence>
<dbReference type="PANTHER" id="PTHR40761">
    <property type="entry name" value="CONSERVED INTEGRAL MEMBRANE ALANINE VALINE AND LEUCINE RICH PROTEIN-RELATED"/>
    <property type="match status" value="1"/>
</dbReference>
<feature type="transmembrane region" description="Helical" evidence="1">
    <location>
        <begin position="159"/>
        <end position="180"/>
    </location>
</feature>
<dbReference type="PANTHER" id="PTHR40761:SF1">
    <property type="entry name" value="CONSERVED INTEGRAL MEMBRANE ALANINE VALINE AND LEUCINE RICH PROTEIN-RELATED"/>
    <property type="match status" value="1"/>
</dbReference>
<gene>
    <name evidence="2" type="ORF">ABLG96_10540</name>
</gene>
<reference evidence="2" key="1">
    <citation type="submission" date="2024-05" db="EMBL/GenBank/DDBJ databases">
        <authorList>
            <person name="Cai S.Y."/>
            <person name="Jin L.M."/>
            <person name="Li H.R."/>
        </authorList>
    </citation>
    <scope>NUCLEOTIDE SEQUENCE</scope>
    <source>
        <strain evidence="2">A5-74</strain>
    </source>
</reference>
<feature type="transmembrane region" description="Helical" evidence="1">
    <location>
        <begin position="72"/>
        <end position="89"/>
    </location>
</feature>
<evidence type="ECO:0000313" key="2">
    <source>
        <dbReference type="EMBL" id="XCG65671.1"/>
    </source>
</evidence>
<evidence type="ECO:0000256" key="1">
    <source>
        <dbReference type="SAM" id="Phobius"/>
    </source>
</evidence>
<feature type="transmembrane region" description="Helical" evidence="1">
    <location>
        <begin position="6"/>
        <end position="26"/>
    </location>
</feature>
<keyword evidence="1" id="KW-1133">Transmembrane helix</keyword>
<feature type="transmembrane region" description="Helical" evidence="1">
    <location>
        <begin position="219"/>
        <end position="240"/>
    </location>
</feature>
<feature type="transmembrane region" description="Helical" evidence="1">
    <location>
        <begin position="47"/>
        <end position="66"/>
    </location>
</feature>
<feature type="transmembrane region" description="Helical" evidence="1">
    <location>
        <begin position="246"/>
        <end position="267"/>
    </location>
</feature>
<proteinExistence type="predicted"/>
<feature type="transmembrane region" description="Helical" evidence="1">
    <location>
        <begin position="101"/>
        <end position="122"/>
    </location>
</feature>
<dbReference type="EMBL" id="CP159218">
    <property type="protein sequence ID" value="XCG65671.1"/>
    <property type="molecule type" value="Genomic_DNA"/>
</dbReference>
<keyword evidence="1" id="KW-0812">Transmembrane</keyword>
<organism evidence="2">
    <name type="scientific">Nakamurella sp. A5-74</name>
    <dbReference type="NCBI Taxonomy" id="3158264"/>
    <lineage>
        <taxon>Bacteria</taxon>
        <taxon>Bacillati</taxon>
        <taxon>Actinomycetota</taxon>
        <taxon>Actinomycetes</taxon>
        <taxon>Nakamurellales</taxon>
        <taxon>Nakamurellaceae</taxon>
        <taxon>Nakamurella</taxon>
    </lineage>
</organism>
<accession>A0AAU8DVN8</accession>